<dbReference type="HOGENOM" id="CLU_997710_0_0_1"/>
<sequence length="250" mass="28164">MESKRLETFTGHGFCKECLDENARTARSVDNEASCGSCRAIIGDHEPHPIFATFVEYSVEERAHHVINGLDNIDETSPANSVKKAGRKIREVEKILQTDATTSKKLLQAAQTLDQRVTPLFAELERIKKDNEIMRDALKESKVDLEVTELLQRDMDELSQLLHEAQKKLASEEEENNWLVIASRRQAAQIAEKDVRIRELEGLVEKQEKKMKLQATKLKALSGKTKHPGESVQDPDASLQIVQPPTNVVC</sequence>
<reference evidence="3 4" key="1">
    <citation type="journal article" date="2008" name="Nature">
        <title>The genome of Laccaria bicolor provides insights into mycorrhizal symbiosis.</title>
        <authorList>
            <person name="Martin F."/>
            <person name="Aerts A."/>
            <person name="Ahren D."/>
            <person name="Brun A."/>
            <person name="Danchin E.G.J."/>
            <person name="Duchaussoy F."/>
            <person name="Gibon J."/>
            <person name="Kohler A."/>
            <person name="Lindquist E."/>
            <person name="Pereda V."/>
            <person name="Salamov A."/>
            <person name="Shapiro H.J."/>
            <person name="Wuyts J."/>
            <person name="Blaudez D."/>
            <person name="Buee M."/>
            <person name="Brokstein P."/>
            <person name="Canbaeck B."/>
            <person name="Cohen D."/>
            <person name="Courty P.E."/>
            <person name="Coutinho P.M."/>
            <person name="Delaruelle C."/>
            <person name="Detter J.C."/>
            <person name="Deveau A."/>
            <person name="DiFazio S."/>
            <person name="Duplessis S."/>
            <person name="Fraissinet-Tachet L."/>
            <person name="Lucic E."/>
            <person name="Frey-Klett P."/>
            <person name="Fourrey C."/>
            <person name="Feussner I."/>
            <person name="Gay G."/>
            <person name="Grimwood J."/>
            <person name="Hoegger P.J."/>
            <person name="Jain P."/>
            <person name="Kilaru S."/>
            <person name="Labbe J."/>
            <person name="Lin Y.C."/>
            <person name="Legue V."/>
            <person name="Le Tacon F."/>
            <person name="Marmeisse R."/>
            <person name="Melayah D."/>
            <person name="Montanini B."/>
            <person name="Muratet M."/>
            <person name="Nehls U."/>
            <person name="Niculita-Hirzel H."/>
            <person name="Oudot-Le Secq M.P."/>
            <person name="Peter M."/>
            <person name="Quesneville H."/>
            <person name="Rajashekar B."/>
            <person name="Reich M."/>
            <person name="Rouhier N."/>
            <person name="Schmutz J."/>
            <person name="Yin T."/>
            <person name="Chalot M."/>
            <person name="Henrissat B."/>
            <person name="Kuees U."/>
            <person name="Lucas S."/>
            <person name="Van de Peer Y."/>
            <person name="Podila G.K."/>
            <person name="Polle A."/>
            <person name="Pukkila P.J."/>
            <person name="Richardson P.M."/>
            <person name="Rouze P."/>
            <person name="Sanders I.R."/>
            <person name="Stajich J.E."/>
            <person name="Tunlid A."/>
            <person name="Tuskan G."/>
            <person name="Grigoriev I.V."/>
        </authorList>
    </citation>
    <scope>NUCLEOTIDE SEQUENCE [LARGE SCALE GENOMIC DNA]</scope>
    <source>
        <strain evidence="4">S238N-H82 / ATCC MYA-4686</strain>
    </source>
</reference>
<accession>B0D2S5</accession>
<protein>
    <submittedName>
        <fullName evidence="3">Predicted protein</fullName>
    </submittedName>
</protein>
<dbReference type="InParanoid" id="B0D2S5"/>
<dbReference type="OrthoDB" id="8062037at2759"/>
<gene>
    <name evidence="3" type="ORF">LACBIDRAFT_315619</name>
</gene>
<keyword evidence="4" id="KW-1185">Reference proteome</keyword>
<dbReference type="RefSeq" id="XP_001878446.1">
    <property type="nucleotide sequence ID" value="XM_001878411.1"/>
</dbReference>
<evidence type="ECO:0000256" key="1">
    <source>
        <dbReference type="SAM" id="Coils"/>
    </source>
</evidence>
<dbReference type="EMBL" id="DS547096">
    <property type="protein sequence ID" value="EDR11145.1"/>
    <property type="molecule type" value="Genomic_DNA"/>
</dbReference>
<dbReference type="GeneID" id="6073819"/>
<proteinExistence type="predicted"/>
<feature type="compositionally biased region" description="Polar residues" evidence="2">
    <location>
        <begin position="240"/>
        <end position="250"/>
    </location>
</feature>
<dbReference type="AlphaFoldDB" id="B0D2S5"/>
<feature type="coiled-coil region" evidence="1">
    <location>
        <begin position="124"/>
        <end position="217"/>
    </location>
</feature>
<evidence type="ECO:0000313" key="3">
    <source>
        <dbReference type="EMBL" id="EDR11145.1"/>
    </source>
</evidence>
<dbReference type="KEGG" id="lbc:LACBIDRAFT_315619"/>
<keyword evidence="1" id="KW-0175">Coiled coil</keyword>
<evidence type="ECO:0000256" key="2">
    <source>
        <dbReference type="SAM" id="MobiDB-lite"/>
    </source>
</evidence>
<dbReference type="Proteomes" id="UP000001194">
    <property type="component" value="Unassembled WGS sequence"/>
</dbReference>
<feature type="region of interest" description="Disordered" evidence="2">
    <location>
        <begin position="219"/>
        <end position="250"/>
    </location>
</feature>
<evidence type="ECO:0000313" key="4">
    <source>
        <dbReference type="Proteomes" id="UP000001194"/>
    </source>
</evidence>
<name>B0D2S5_LACBS</name>
<organism evidence="4">
    <name type="scientific">Laccaria bicolor (strain S238N-H82 / ATCC MYA-4686)</name>
    <name type="common">Bicoloured deceiver</name>
    <name type="synonym">Laccaria laccata var. bicolor</name>
    <dbReference type="NCBI Taxonomy" id="486041"/>
    <lineage>
        <taxon>Eukaryota</taxon>
        <taxon>Fungi</taxon>
        <taxon>Dikarya</taxon>
        <taxon>Basidiomycota</taxon>
        <taxon>Agaricomycotina</taxon>
        <taxon>Agaricomycetes</taxon>
        <taxon>Agaricomycetidae</taxon>
        <taxon>Agaricales</taxon>
        <taxon>Agaricineae</taxon>
        <taxon>Hydnangiaceae</taxon>
        <taxon>Laccaria</taxon>
    </lineage>
</organism>